<organism evidence="3 4">
    <name type="scientific">Kordiimonas sediminis</name>
    <dbReference type="NCBI Taxonomy" id="1735581"/>
    <lineage>
        <taxon>Bacteria</taxon>
        <taxon>Pseudomonadati</taxon>
        <taxon>Pseudomonadota</taxon>
        <taxon>Alphaproteobacteria</taxon>
        <taxon>Kordiimonadales</taxon>
        <taxon>Kordiimonadaceae</taxon>
        <taxon>Kordiimonas</taxon>
    </lineage>
</organism>
<dbReference type="InterPro" id="IPR038607">
    <property type="entry name" value="PhoD-like_sf"/>
</dbReference>
<dbReference type="SUPFAM" id="SSF56300">
    <property type="entry name" value="Metallo-dependent phosphatases"/>
    <property type="match status" value="1"/>
</dbReference>
<dbReference type="Proteomes" id="UP000630923">
    <property type="component" value="Unassembled WGS sequence"/>
</dbReference>
<reference evidence="3" key="2">
    <citation type="submission" date="2020-09" db="EMBL/GenBank/DDBJ databases">
        <authorList>
            <person name="Sun Q."/>
            <person name="Kim S."/>
        </authorList>
    </citation>
    <scope>NUCLEOTIDE SEQUENCE</scope>
    <source>
        <strain evidence="3">KCTC 42590</strain>
    </source>
</reference>
<comment type="caution">
    <text evidence="3">The sequence shown here is derived from an EMBL/GenBank/DDBJ whole genome shotgun (WGS) entry which is preliminary data.</text>
</comment>
<dbReference type="RefSeq" id="WP_191250832.1">
    <property type="nucleotide sequence ID" value="NZ_BNCI01000001.1"/>
</dbReference>
<dbReference type="InterPro" id="IPR018946">
    <property type="entry name" value="PhoD-like_MPP"/>
</dbReference>
<keyword evidence="4" id="KW-1185">Reference proteome</keyword>
<proteinExistence type="predicted"/>
<accession>A0A919AQA8</accession>
<keyword evidence="1" id="KW-0732">Signal</keyword>
<dbReference type="PANTHER" id="PTHR33987:SF1">
    <property type="entry name" value="CALCINEURIN-LIKE METALLO-PHOSPHOESTERASE SUPERFAMILY PROTEIN"/>
    <property type="match status" value="1"/>
</dbReference>
<evidence type="ECO:0000259" key="2">
    <source>
        <dbReference type="Pfam" id="PF09423"/>
    </source>
</evidence>
<sequence length="395" mass="44228">MDNQFARAFGLAFLFASIVSSAGTSYAIQDDASAQSQTVSDEILIPTPAPPLAGDTVLTRLAFGSCADEEKPQPIWKAVSSVSPQLFLFTGDNVYADINQGVWVNEPSMDALQFAYNTLATNADFLSVYGKIPMHTTWDDHDYGKNDGGSDFPIKEQAKDYMLDFFSVAQDDPVRSRAGAYYSRMYGPEGQRVQLIMLDTRFFRSALTKTDERNAPGKERYVPSEDPDQTMLGDEQWAWLEAELQKPADLRIMVSSIQVLADTHGWEAWRTMPQERQRLYSLINNAKGGRVVIVSGDRHVGGIYRRADLIDYPLYEITSSSLNLPFNPSKEIRNEWDKNQIGLLYGPENFGTMDIDWENSLLSIDLRDINGDSVRSVTIPIAEITRPESGEKTES</sequence>
<feature type="domain" description="PhoD-like phosphatase metallophosphatase" evidence="2">
    <location>
        <begin position="62"/>
        <end position="306"/>
    </location>
</feature>
<dbReference type="Gene3D" id="3.60.21.70">
    <property type="entry name" value="PhoD-like phosphatase"/>
    <property type="match status" value="1"/>
</dbReference>
<feature type="signal peptide" evidence="1">
    <location>
        <begin position="1"/>
        <end position="22"/>
    </location>
</feature>
<dbReference type="AlphaFoldDB" id="A0A919AQA8"/>
<protein>
    <recommendedName>
        <fullName evidence="2">PhoD-like phosphatase metallophosphatase domain-containing protein</fullName>
    </recommendedName>
</protein>
<evidence type="ECO:0000256" key="1">
    <source>
        <dbReference type="SAM" id="SignalP"/>
    </source>
</evidence>
<name>A0A919AQA8_9PROT</name>
<dbReference type="CDD" id="cd07389">
    <property type="entry name" value="MPP_PhoD"/>
    <property type="match status" value="1"/>
</dbReference>
<dbReference type="PANTHER" id="PTHR33987">
    <property type="entry name" value="CALCINEURIN-LIKE METALLO-PHOSPHOESTERASE SUPERFAMILY PROTEIN"/>
    <property type="match status" value="1"/>
</dbReference>
<feature type="chain" id="PRO_5037617484" description="PhoD-like phosphatase metallophosphatase domain-containing protein" evidence="1">
    <location>
        <begin position="23"/>
        <end position="395"/>
    </location>
</feature>
<reference evidence="3" key="1">
    <citation type="journal article" date="2014" name="Int. J. Syst. Evol. Microbiol.">
        <title>Complete genome sequence of Corynebacterium casei LMG S-19264T (=DSM 44701T), isolated from a smear-ripened cheese.</title>
        <authorList>
            <consortium name="US DOE Joint Genome Institute (JGI-PGF)"/>
            <person name="Walter F."/>
            <person name="Albersmeier A."/>
            <person name="Kalinowski J."/>
            <person name="Ruckert C."/>
        </authorList>
    </citation>
    <scope>NUCLEOTIDE SEQUENCE</scope>
    <source>
        <strain evidence="3">KCTC 42590</strain>
    </source>
</reference>
<dbReference type="InterPro" id="IPR029052">
    <property type="entry name" value="Metallo-depent_PP-like"/>
</dbReference>
<dbReference type="EMBL" id="BNCI01000001">
    <property type="protein sequence ID" value="GHF19061.1"/>
    <property type="molecule type" value="Genomic_DNA"/>
</dbReference>
<evidence type="ECO:0000313" key="4">
    <source>
        <dbReference type="Proteomes" id="UP000630923"/>
    </source>
</evidence>
<gene>
    <name evidence="3" type="ORF">GCM10017044_12020</name>
</gene>
<evidence type="ECO:0000313" key="3">
    <source>
        <dbReference type="EMBL" id="GHF19061.1"/>
    </source>
</evidence>
<dbReference type="Pfam" id="PF09423">
    <property type="entry name" value="PhoD"/>
    <property type="match status" value="1"/>
</dbReference>